<gene>
    <name evidence="1" type="ORF">PHYPA_023656</name>
</gene>
<evidence type="ECO:0000313" key="3">
    <source>
        <dbReference type="Proteomes" id="UP000006727"/>
    </source>
</evidence>
<dbReference type="EMBL" id="ABEU02000019">
    <property type="protein sequence ID" value="PNR33840.1"/>
    <property type="molecule type" value="Genomic_DNA"/>
</dbReference>
<proteinExistence type="predicted"/>
<sequence length="40" mass="4806">MNLFTKPLGKDLFEKFRTKLNLQSYEVIKIEKLKEDECQS</sequence>
<dbReference type="Proteomes" id="UP000006727">
    <property type="component" value="Chromosome 19"/>
</dbReference>
<keyword evidence="3" id="KW-1185">Reference proteome</keyword>
<reference evidence="1 3" key="1">
    <citation type="journal article" date="2008" name="Science">
        <title>The Physcomitrella genome reveals evolutionary insights into the conquest of land by plants.</title>
        <authorList>
            <person name="Rensing S."/>
            <person name="Lang D."/>
            <person name="Zimmer A."/>
            <person name="Terry A."/>
            <person name="Salamov A."/>
            <person name="Shapiro H."/>
            <person name="Nishiyama T."/>
            <person name="Perroud P.-F."/>
            <person name="Lindquist E."/>
            <person name="Kamisugi Y."/>
            <person name="Tanahashi T."/>
            <person name="Sakakibara K."/>
            <person name="Fujita T."/>
            <person name="Oishi K."/>
            <person name="Shin-I T."/>
            <person name="Kuroki Y."/>
            <person name="Toyoda A."/>
            <person name="Suzuki Y."/>
            <person name="Hashimoto A."/>
            <person name="Yamaguchi K."/>
            <person name="Sugano A."/>
            <person name="Kohara Y."/>
            <person name="Fujiyama A."/>
            <person name="Anterola A."/>
            <person name="Aoki S."/>
            <person name="Ashton N."/>
            <person name="Barbazuk W.B."/>
            <person name="Barker E."/>
            <person name="Bennetzen J."/>
            <person name="Bezanilla M."/>
            <person name="Blankenship R."/>
            <person name="Cho S.H."/>
            <person name="Dutcher S."/>
            <person name="Estelle M."/>
            <person name="Fawcett J.A."/>
            <person name="Gundlach H."/>
            <person name="Hanada K."/>
            <person name="Heyl A."/>
            <person name="Hicks K.A."/>
            <person name="Hugh J."/>
            <person name="Lohr M."/>
            <person name="Mayer K."/>
            <person name="Melkozernov A."/>
            <person name="Murata T."/>
            <person name="Nelson D."/>
            <person name="Pils B."/>
            <person name="Prigge M."/>
            <person name="Reiss B."/>
            <person name="Renner T."/>
            <person name="Rombauts S."/>
            <person name="Rushton P."/>
            <person name="Sanderfoot A."/>
            <person name="Schween G."/>
            <person name="Shiu S.-H."/>
            <person name="Stueber K."/>
            <person name="Theodoulou F.L."/>
            <person name="Tu H."/>
            <person name="Van de Peer Y."/>
            <person name="Verrier P.J."/>
            <person name="Waters E."/>
            <person name="Wood A."/>
            <person name="Yang L."/>
            <person name="Cove D."/>
            <person name="Cuming A."/>
            <person name="Hasebe M."/>
            <person name="Lucas S."/>
            <person name="Mishler D.B."/>
            <person name="Reski R."/>
            <person name="Grigoriev I."/>
            <person name="Quatrano R.S."/>
            <person name="Boore J.L."/>
        </authorList>
    </citation>
    <scope>NUCLEOTIDE SEQUENCE [LARGE SCALE GENOMIC DNA]</scope>
    <source>
        <strain evidence="2 3">cv. Gransden 2004</strain>
    </source>
</reference>
<evidence type="ECO:0000313" key="1">
    <source>
        <dbReference type="EMBL" id="PNR33840.1"/>
    </source>
</evidence>
<name>A0A2K1IX32_PHYPA</name>
<dbReference type="EnsemblPlants" id="Pp3c19_3970V3.1">
    <property type="protein sequence ID" value="Pp3c19_3970V3.1"/>
    <property type="gene ID" value="Pp3c19_3970"/>
</dbReference>
<accession>A0A2K1IX32</accession>
<protein>
    <submittedName>
        <fullName evidence="1 2">Uncharacterized protein</fullName>
    </submittedName>
</protein>
<dbReference type="AlphaFoldDB" id="A0A2K1IX32"/>
<dbReference type="InParanoid" id="A0A2K1IX32"/>
<organism evidence="1">
    <name type="scientific">Physcomitrium patens</name>
    <name type="common">Spreading-leaved earth moss</name>
    <name type="synonym">Physcomitrella patens</name>
    <dbReference type="NCBI Taxonomy" id="3218"/>
    <lineage>
        <taxon>Eukaryota</taxon>
        <taxon>Viridiplantae</taxon>
        <taxon>Streptophyta</taxon>
        <taxon>Embryophyta</taxon>
        <taxon>Bryophyta</taxon>
        <taxon>Bryophytina</taxon>
        <taxon>Bryopsida</taxon>
        <taxon>Funariidae</taxon>
        <taxon>Funariales</taxon>
        <taxon>Funariaceae</taxon>
        <taxon>Physcomitrium</taxon>
    </lineage>
</organism>
<reference evidence="2" key="3">
    <citation type="submission" date="2020-12" db="UniProtKB">
        <authorList>
            <consortium name="EnsemblPlants"/>
        </authorList>
    </citation>
    <scope>IDENTIFICATION</scope>
</reference>
<dbReference type="Gramene" id="Pp3c19_3970V3.1">
    <property type="protein sequence ID" value="Pp3c19_3970V3.1"/>
    <property type="gene ID" value="Pp3c19_3970"/>
</dbReference>
<reference evidence="1 3" key="2">
    <citation type="journal article" date="2018" name="Plant J.">
        <title>The Physcomitrella patens chromosome-scale assembly reveals moss genome structure and evolution.</title>
        <authorList>
            <person name="Lang D."/>
            <person name="Ullrich K.K."/>
            <person name="Murat F."/>
            <person name="Fuchs J."/>
            <person name="Jenkins J."/>
            <person name="Haas F.B."/>
            <person name="Piednoel M."/>
            <person name="Gundlach H."/>
            <person name="Van Bel M."/>
            <person name="Meyberg R."/>
            <person name="Vives C."/>
            <person name="Morata J."/>
            <person name="Symeonidi A."/>
            <person name="Hiss M."/>
            <person name="Muchero W."/>
            <person name="Kamisugi Y."/>
            <person name="Saleh O."/>
            <person name="Blanc G."/>
            <person name="Decker E.L."/>
            <person name="van Gessel N."/>
            <person name="Grimwood J."/>
            <person name="Hayes R.D."/>
            <person name="Graham S.W."/>
            <person name="Gunter L.E."/>
            <person name="McDaniel S.F."/>
            <person name="Hoernstein S.N.W."/>
            <person name="Larsson A."/>
            <person name="Li F.W."/>
            <person name="Perroud P.F."/>
            <person name="Phillips J."/>
            <person name="Ranjan P."/>
            <person name="Rokshar D.S."/>
            <person name="Rothfels C.J."/>
            <person name="Schneider L."/>
            <person name="Shu S."/>
            <person name="Stevenson D.W."/>
            <person name="Thummler F."/>
            <person name="Tillich M."/>
            <person name="Villarreal Aguilar J.C."/>
            <person name="Widiez T."/>
            <person name="Wong G.K."/>
            <person name="Wymore A."/>
            <person name="Zhang Y."/>
            <person name="Zimmer A.D."/>
            <person name="Quatrano R.S."/>
            <person name="Mayer K.F.X."/>
            <person name="Goodstein D."/>
            <person name="Casacuberta J.M."/>
            <person name="Vandepoele K."/>
            <person name="Reski R."/>
            <person name="Cuming A.C."/>
            <person name="Tuskan G.A."/>
            <person name="Maumus F."/>
            <person name="Salse J."/>
            <person name="Schmutz J."/>
            <person name="Rensing S.A."/>
        </authorList>
    </citation>
    <scope>NUCLEOTIDE SEQUENCE [LARGE SCALE GENOMIC DNA]</scope>
    <source>
        <strain evidence="2 3">cv. Gransden 2004</strain>
    </source>
</reference>
<evidence type="ECO:0000313" key="2">
    <source>
        <dbReference type="EnsemblPlants" id="Pp3c19_3970V3.1"/>
    </source>
</evidence>